<dbReference type="Gene3D" id="1.20.58.480">
    <property type="match status" value="1"/>
</dbReference>
<dbReference type="Pfam" id="PF01231">
    <property type="entry name" value="IDO"/>
    <property type="match status" value="1"/>
</dbReference>
<dbReference type="Proteomes" id="UP000663193">
    <property type="component" value="Chromosome 17"/>
</dbReference>
<evidence type="ECO:0000313" key="7">
    <source>
        <dbReference type="Proteomes" id="UP000663193"/>
    </source>
</evidence>
<evidence type="ECO:0000256" key="2">
    <source>
        <dbReference type="ARBA" id="ARBA00022723"/>
    </source>
</evidence>
<dbReference type="EC" id="1.13.11.52" evidence="5"/>
<keyword evidence="2 4" id="KW-0479">Metal-binding</keyword>
<gene>
    <name evidence="6" type="ORF">JI435_107940</name>
</gene>
<accession>A0A7U2I8C7</accession>
<dbReference type="OrthoDB" id="10262710at2759"/>
<name>A0A7U2I8C7_PHANO</name>
<keyword evidence="5" id="KW-0560">Oxidoreductase</keyword>
<dbReference type="InterPro" id="IPR000898">
    <property type="entry name" value="Indolamine_dOase"/>
</dbReference>
<keyword evidence="4 5" id="KW-0349">Heme</keyword>
<sequence>MSPSSFEFPVLDDTKPNDRSLPAFMVSTTRGFLPRQEPVVELPKEFAALESLLQRMPIKKLSGEPGLLADFTFGDTVLKELPDLSPEIEKYRDDLVVMNALYRDYSFLASAYLFEPCHERHMRGEDYGLGRQSLPRCIALPIVKVAEIAGFKPFMEYAGSYALFNYRLEDPAKGLEYDNLRLIRAFEAGLDPSSSEAGFVLVHIAMVKESGALVKGAADMLDSCAGRDRERFNDGLRTLVGGLSKVNAVMNTMWKRSKPNGYTSFRTFIFGITSQSMFPNGVIYEGVSEEPLSFRGESGANDSMIPMCDNLLQVAMPETPLTDILKDFRQYRPGNHREFLEAVRDSAEQSGVREFATGDSVSAALYLQALDQVRDFRWRHWCFTREYILKHTSHPTATGGSPIVTWLPNQLQAVLAQMAETFEYCKSINGVDDIMETANTQCETLRKEVEKYCGERGVAAS</sequence>
<dbReference type="GO" id="GO:0033754">
    <property type="term" value="F:indoleamine 2,3-dioxygenase activity"/>
    <property type="evidence" value="ECO:0007669"/>
    <property type="project" value="UniProtKB-EC"/>
</dbReference>
<keyword evidence="3 4" id="KW-0408">Iron</keyword>
<comment type="function">
    <text evidence="5">Produces N-formyl-kynurenine through the oxidation of tryptophan.</text>
</comment>
<dbReference type="VEuPathDB" id="FungiDB:JI435_107940"/>
<evidence type="ECO:0000313" key="6">
    <source>
        <dbReference type="EMBL" id="QRD04882.1"/>
    </source>
</evidence>
<comment type="catalytic activity">
    <reaction evidence="5">
        <text>L-tryptophan + O2 = N-formyl-L-kynurenine</text>
        <dbReference type="Rhea" id="RHEA:24536"/>
        <dbReference type="ChEBI" id="CHEBI:15379"/>
        <dbReference type="ChEBI" id="CHEBI:57912"/>
        <dbReference type="ChEBI" id="CHEBI:58629"/>
    </reaction>
</comment>
<dbReference type="EMBL" id="CP069039">
    <property type="protein sequence ID" value="QRD04882.1"/>
    <property type="molecule type" value="Genomic_DNA"/>
</dbReference>
<dbReference type="PANTHER" id="PTHR28657">
    <property type="entry name" value="INDOLEAMINE 2,3-DIOXYGENASE"/>
    <property type="match status" value="1"/>
</dbReference>
<proteinExistence type="inferred from homology"/>
<comment type="similarity">
    <text evidence="1 5">Belongs to the indoleamine 2,3-dioxygenase family.</text>
</comment>
<evidence type="ECO:0000256" key="5">
    <source>
        <dbReference type="RuleBase" id="RU369119"/>
    </source>
</evidence>
<evidence type="ECO:0000256" key="3">
    <source>
        <dbReference type="ARBA" id="ARBA00023004"/>
    </source>
</evidence>
<protein>
    <recommendedName>
        <fullName evidence="5">Indoleamine 2,3-dioxygenase</fullName>
        <ecNumber evidence="5">1.13.11.52</ecNumber>
    </recommendedName>
</protein>
<keyword evidence="5" id="KW-0223">Dioxygenase</keyword>
<reference evidence="7" key="1">
    <citation type="journal article" date="2021" name="BMC Genomics">
        <title>Chromosome-level genome assembly and manually-curated proteome of model necrotroph Parastagonospora nodorum Sn15 reveals a genome-wide trove of candidate effector homologs, and redundancy of virulence-related functions within an accessory chromosome.</title>
        <authorList>
            <person name="Bertazzoni S."/>
            <person name="Jones D.A.B."/>
            <person name="Phan H.T."/>
            <person name="Tan K.-C."/>
            <person name="Hane J.K."/>
        </authorList>
    </citation>
    <scope>NUCLEOTIDE SEQUENCE [LARGE SCALE GENOMIC DNA]</scope>
    <source>
        <strain evidence="7">SN15 / ATCC MYA-4574 / FGSC 10173)</strain>
    </source>
</reference>
<dbReference type="GO" id="GO:0020037">
    <property type="term" value="F:heme binding"/>
    <property type="evidence" value="ECO:0007669"/>
    <property type="project" value="UniProtKB-UniRule"/>
</dbReference>
<dbReference type="SUPFAM" id="SSF140959">
    <property type="entry name" value="Indolic compounds 2,3-dioxygenase-like"/>
    <property type="match status" value="1"/>
</dbReference>
<dbReference type="AlphaFoldDB" id="A0A7U2I8C7"/>
<evidence type="ECO:0000256" key="4">
    <source>
        <dbReference type="PIRSR" id="PIRSR600898-1"/>
    </source>
</evidence>
<organism evidence="6 7">
    <name type="scientific">Phaeosphaeria nodorum (strain SN15 / ATCC MYA-4574 / FGSC 10173)</name>
    <name type="common">Glume blotch fungus</name>
    <name type="synonym">Parastagonospora nodorum</name>
    <dbReference type="NCBI Taxonomy" id="321614"/>
    <lineage>
        <taxon>Eukaryota</taxon>
        <taxon>Fungi</taxon>
        <taxon>Dikarya</taxon>
        <taxon>Ascomycota</taxon>
        <taxon>Pezizomycotina</taxon>
        <taxon>Dothideomycetes</taxon>
        <taxon>Pleosporomycetidae</taxon>
        <taxon>Pleosporales</taxon>
        <taxon>Pleosporineae</taxon>
        <taxon>Phaeosphaeriaceae</taxon>
        <taxon>Parastagonospora</taxon>
    </lineage>
</organism>
<feature type="binding site" description="proximal binding residue" evidence="4">
    <location>
        <position position="380"/>
    </location>
    <ligand>
        <name>heme b</name>
        <dbReference type="ChEBI" id="CHEBI:60344"/>
    </ligand>
    <ligandPart>
        <name>Fe</name>
        <dbReference type="ChEBI" id="CHEBI:18248"/>
    </ligandPart>
</feature>
<dbReference type="FunFam" id="1.20.58.480:FF:000005">
    <property type="entry name" value="Indoleamine 2,3-dioxygenase family protein"/>
    <property type="match status" value="1"/>
</dbReference>
<dbReference type="GO" id="GO:0019441">
    <property type="term" value="P:L-tryptophan catabolic process to kynurenine"/>
    <property type="evidence" value="ECO:0007669"/>
    <property type="project" value="UniProtKB-UniRule"/>
</dbReference>
<dbReference type="GO" id="GO:0046872">
    <property type="term" value="F:metal ion binding"/>
    <property type="evidence" value="ECO:0007669"/>
    <property type="project" value="UniProtKB-UniRule"/>
</dbReference>
<dbReference type="PANTHER" id="PTHR28657:SF3">
    <property type="entry name" value="INDOLEAMINE 2,3-DIOXYGENASE"/>
    <property type="match status" value="1"/>
</dbReference>
<evidence type="ECO:0000256" key="1">
    <source>
        <dbReference type="ARBA" id="ARBA00007119"/>
    </source>
</evidence>
<keyword evidence="7" id="KW-1185">Reference proteome</keyword>
<dbReference type="InterPro" id="IPR037217">
    <property type="entry name" value="Trp/Indoleamine_2_3_dOase-like"/>
</dbReference>